<dbReference type="Gene3D" id="3.10.100.10">
    <property type="entry name" value="Mannose-Binding Protein A, subunit A"/>
    <property type="match status" value="1"/>
</dbReference>
<feature type="chain" id="PRO_5037161854" evidence="1">
    <location>
        <begin position="27"/>
        <end position="180"/>
    </location>
</feature>
<dbReference type="SUPFAM" id="SSF56436">
    <property type="entry name" value="C-type lectin-like"/>
    <property type="match status" value="1"/>
</dbReference>
<sequence>MQERILLLFCLHVAILINLLIATTTAFTTEAQCNTSWYSQTYINGTCYTFVTFSGNYDQAMKKCTEFDDGHLVYPYYNLGNILQPKLYSLPEGTLLFVGLRQFPRNSSDEPNKEWYYVMSDNTTTQTVAAALPWNTYYGEPILANDCGAFGYTGGLRTVNCSSSPGYLICEYGNGKVIFL</sequence>
<keyword evidence="1" id="KW-0732">Signal</keyword>
<reference evidence="3" key="1">
    <citation type="submission" date="2022-11" db="UniProtKB">
        <authorList>
            <consortium name="WormBaseParasite"/>
        </authorList>
    </citation>
    <scope>IDENTIFICATION</scope>
</reference>
<proteinExistence type="predicted"/>
<keyword evidence="2" id="KW-1185">Reference proteome</keyword>
<feature type="signal peptide" evidence="1">
    <location>
        <begin position="1"/>
        <end position="26"/>
    </location>
</feature>
<protein>
    <submittedName>
        <fullName evidence="3">C-type lectin domain-containing protein</fullName>
    </submittedName>
</protein>
<dbReference type="AlphaFoldDB" id="A0A914UQE5"/>
<evidence type="ECO:0000313" key="3">
    <source>
        <dbReference type="WBParaSite" id="PSAMB.scaffold11403size3376.g34103.t1"/>
    </source>
</evidence>
<dbReference type="InterPro" id="IPR016187">
    <property type="entry name" value="CTDL_fold"/>
</dbReference>
<dbReference type="CDD" id="cd00037">
    <property type="entry name" value="CLECT"/>
    <property type="match status" value="1"/>
</dbReference>
<organism evidence="2 3">
    <name type="scientific">Plectus sambesii</name>
    <dbReference type="NCBI Taxonomy" id="2011161"/>
    <lineage>
        <taxon>Eukaryota</taxon>
        <taxon>Metazoa</taxon>
        <taxon>Ecdysozoa</taxon>
        <taxon>Nematoda</taxon>
        <taxon>Chromadorea</taxon>
        <taxon>Plectida</taxon>
        <taxon>Plectina</taxon>
        <taxon>Plectoidea</taxon>
        <taxon>Plectidae</taxon>
        <taxon>Plectus</taxon>
    </lineage>
</organism>
<dbReference type="InterPro" id="IPR016186">
    <property type="entry name" value="C-type_lectin-like/link_sf"/>
</dbReference>
<accession>A0A914UQE5</accession>
<name>A0A914UQE5_9BILA</name>
<evidence type="ECO:0000313" key="2">
    <source>
        <dbReference type="Proteomes" id="UP000887566"/>
    </source>
</evidence>
<dbReference type="Proteomes" id="UP000887566">
    <property type="component" value="Unplaced"/>
</dbReference>
<evidence type="ECO:0000256" key="1">
    <source>
        <dbReference type="SAM" id="SignalP"/>
    </source>
</evidence>
<dbReference type="WBParaSite" id="PSAMB.scaffold11403size3376.g34103.t1">
    <property type="protein sequence ID" value="PSAMB.scaffold11403size3376.g34103.t1"/>
    <property type="gene ID" value="PSAMB.scaffold11403size3376.g34103"/>
</dbReference>